<dbReference type="AlphaFoldDB" id="I9LC78"/>
<comment type="caution">
    <text evidence="1">The sequence shown here is derived from an EMBL/GenBank/DDBJ whole genome shotgun (WGS) entry which is preliminary data.</text>
</comment>
<evidence type="ECO:0000313" key="2">
    <source>
        <dbReference type="Proteomes" id="UP000004324"/>
    </source>
</evidence>
<protein>
    <submittedName>
        <fullName evidence="1">Uncharacterized protein</fullName>
    </submittedName>
</protein>
<dbReference type="OrthoDB" id="1675497at2"/>
<dbReference type="Proteomes" id="UP000004324">
    <property type="component" value="Unassembled WGS sequence"/>
</dbReference>
<organism evidence="1 2">
    <name type="scientific">Pelosinus fermentans B4</name>
    <dbReference type="NCBI Taxonomy" id="1149862"/>
    <lineage>
        <taxon>Bacteria</taxon>
        <taxon>Bacillati</taxon>
        <taxon>Bacillota</taxon>
        <taxon>Negativicutes</taxon>
        <taxon>Selenomonadales</taxon>
        <taxon>Sporomusaceae</taxon>
        <taxon>Pelosinus</taxon>
    </lineage>
</organism>
<dbReference type="PATRIC" id="fig|1149862.3.peg.2938"/>
<gene>
    <name evidence="1" type="ORF">FB4_3974</name>
</gene>
<dbReference type="EMBL" id="AKVJ01000029">
    <property type="protein sequence ID" value="EIW17931.1"/>
    <property type="molecule type" value="Genomic_DNA"/>
</dbReference>
<reference evidence="1 2" key="1">
    <citation type="journal article" date="2012" name="J. Bacteriol.">
        <title>Draft Genome Sequences for Two Metal-Reducing Pelosinus fermentans Strains Isolated from a Cr(VI)-Contaminated Site and for Type Strain R7.</title>
        <authorList>
            <person name="Brown S.D."/>
            <person name="Podar M."/>
            <person name="Klingeman D.M."/>
            <person name="Johnson C.M."/>
            <person name="Yang Z.K."/>
            <person name="Utturkar S.M."/>
            <person name="Land M.L."/>
            <person name="Mosher J.J."/>
            <person name="Hurt R.A.Jr."/>
            <person name="Phelps T.J."/>
            <person name="Palumbo A.V."/>
            <person name="Arkin A.P."/>
            <person name="Hazen T.C."/>
            <person name="Elias D.A."/>
        </authorList>
    </citation>
    <scope>NUCLEOTIDE SEQUENCE [LARGE SCALE GENOMIC DNA]</scope>
    <source>
        <strain evidence="1 2">B4</strain>
    </source>
</reference>
<evidence type="ECO:0000313" key="1">
    <source>
        <dbReference type="EMBL" id="EIW17931.1"/>
    </source>
</evidence>
<proteinExistence type="predicted"/>
<dbReference type="RefSeq" id="WP_007935420.1">
    <property type="nucleotide sequence ID" value="NZ_AKVJ01000029.1"/>
</dbReference>
<keyword evidence="2" id="KW-1185">Reference proteome</keyword>
<sequence length="453" mass="51818">MFWVASISSVLTILLIRYYYRKCNWNFKILTFRLNTLIRSSRRDKKAAQRLLKQVYVLLHKSIASNDTAMAYQAIDLLKLAFGYGIMRQDEAVRLMAISVAALNEKQPDMASFILDAFRPLIRQLSPECIPGAAEQLTLIGVIALKQRQNFLVAKITECIFLIMDRGDAAKDKKIITAAITSFKAMGVLSLRRRDIALFREMSIRLSAWFTANQPNEEVAKELVSMLTAWLHRIVGINNMALFAMIEEFTDALIQSKVLDSQLELLYEEWGNLAASACLNPNNLLAGNILKFLFSIAILRQDYCQWIKVVEVAGRVIKLTVSRHGILGAFTVFHPMLEVGRSLLWSELRFVQCIDEYKHKMLFAVVKESLIIISFAAKQELVGSSGQTIVDIFKCWVENPAMAANHKSIKKYCQMLLLFWLKDKRKVKKNLPYTNVLTEPILFTDSERLRFKM</sequence>
<name>I9LC78_9FIRM</name>
<accession>I9LC78</accession>